<keyword evidence="5 11" id="KW-0732">Signal</keyword>
<dbReference type="InterPro" id="IPR000531">
    <property type="entry name" value="Beta-barrel_TonB"/>
</dbReference>
<dbReference type="EMBL" id="AP025523">
    <property type="protein sequence ID" value="BDE06350.1"/>
    <property type="molecule type" value="Genomic_DNA"/>
</dbReference>
<dbReference type="SUPFAM" id="SSF49452">
    <property type="entry name" value="Starch-binding domain-like"/>
    <property type="match status" value="1"/>
</dbReference>
<dbReference type="GO" id="GO:0030246">
    <property type="term" value="F:carbohydrate binding"/>
    <property type="evidence" value="ECO:0007669"/>
    <property type="project" value="InterPro"/>
</dbReference>
<dbReference type="InterPro" id="IPR013784">
    <property type="entry name" value="Carb-bd-like_fold"/>
</dbReference>
<gene>
    <name evidence="14" type="ORF">WPS_16260</name>
</gene>
<keyword evidence="3" id="KW-1134">Transmembrane beta strand</keyword>
<dbReference type="GO" id="GO:0009279">
    <property type="term" value="C:cell outer membrane"/>
    <property type="evidence" value="ECO:0007669"/>
    <property type="project" value="UniProtKB-SubCell"/>
</dbReference>
<keyword evidence="15" id="KW-1185">Reference proteome</keyword>
<dbReference type="Pfam" id="PF13620">
    <property type="entry name" value="CarboxypepD_reg"/>
    <property type="match status" value="1"/>
</dbReference>
<evidence type="ECO:0000256" key="10">
    <source>
        <dbReference type="RuleBase" id="RU003357"/>
    </source>
</evidence>
<feature type="chain" id="PRO_5042972607" description="TonB-dependent receptor" evidence="11">
    <location>
        <begin position="30"/>
        <end position="928"/>
    </location>
</feature>
<keyword evidence="6 10" id="KW-0798">TonB box</keyword>
<name>A0AAN1XVT5_UNVUL</name>
<keyword evidence="9" id="KW-0998">Cell outer membrane</keyword>
<dbReference type="InterPro" id="IPR037066">
    <property type="entry name" value="Plug_dom_sf"/>
</dbReference>
<feature type="domain" description="TonB-dependent receptor-like beta-barrel" evidence="12">
    <location>
        <begin position="406"/>
        <end position="870"/>
    </location>
</feature>
<dbReference type="Proteomes" id="UP001317532">
    <property type="component" value="Chromosome"/>
</dbReference>
<evidence type="ECO:0000256" key="6">
    <source>
        <dbReference type="ARBA" id="ARBA00023077"/>
    </source>
</evidence>
<proteinExistence type="inferred from homology"/>
<evidence type="ECO:0000313" key="15">
    <source>
        <dbReference type="Proteomes" id="UP001317532"/>
    </source>
</evidence>
<evidence type="ECO:0000256" key="1">
    <source>
        <dbReference type="ARBA" id="ARBA00004571"/>
    </source>
</evidence>
<accession>A0AAN1XVT5</accession>
<evidence type="ECO:0000256" key="9">
    <source>
        <dbReference type="ARBA" id="ARBA00023237"/>
    </source>
</evidence>
<dbReference type="InterPro" id="IPR039426">
    <property type="entry name" value="TonB-dep_rcpt-like"/>
</dbReference>
<evidence type="ECO:0000256" key="2">
    <source>
        <dbReference type="ARBA" id="ARBA00022448"/>
    </source>
</evidence>
<dbReference type="AlphaFoldDB" id="A0AAN1XVT5"/>
<keyword evidence="8" id="KW-0675">Receptor</keyword>
<evidence type="ECO:0000256" key="7">
    <source>
        <dbReference type="ARBA" id="ARBA00023136"/>
    </source>
</evidence>
<evidence type="ECO:0000256" key="5">
    <source>
        <dbReference type="ARBA" id="ARBA00022729"/>
    </source>
</evidence>
<evidence type="ECO:0008006" key="16">
    <source>
        <dbReference type="Google" id="ProtNLM"/>
    </source>
</evidence>
<dbReference type="Gene3D" id="2.40.170.20">
    <property type="entry name" value="TonB-dependent receptor, beta-barrel domain"/>
    <property type="match status" value="1"/>
</dbReference>
<dbReference type="KEGG" id="vab:WPS_16260"/>
<evidence type="ECO:0000256" key="3">
    <source>
        <dbReference type="ARBA" id="ARBA00022452"/>
    </source>
</evidence>
<keyword evidence="7 10" id="KW-0472">Membrane</keyword>
<sequence>MRPHVFARAVLTACTLVIFAIASGAVAAAAGTATIQGTVRSGASPVAGAAVRVTGPASTSATTDANGSFTVDVPPGVYRIDVTKGGYVAAALTDLAVVEGATIPVTVTLNQADLTSLQTIGRVSTISRGSGSAINTGTATSSYVNAQAFGNLANPQINNVLERLPDVTIQHMGSQPDTTIIVGGVQPYETQVLIDGHPLALGQYGVWLSQYFPSYLIGGVETQSGPGNTTPFANIAVGGTANLLTPSFTQRETAEFVTGYDNYQAQYSHFLATGSAGKLQYVAGGGVDGYNGPYFGTTKCIITPDNFGAAENTPAATGIVQTCTDASGSFFSKGETLKLRYNFSPQTSFEAGFVGAWGGYNPQGTAWGTTLGATQIVQCLQADPLKCTNPNFSYLTGSKVAGYGWYTGSSVYNNQTLFDAQLRTSLGNNTLLIRPYVGVIEPEIILGAGQTSYPNFFSPPGVLPTNPDASLPTSQYQQFVSDCSANFGNPTDPSGKVVVVGNQTQCFGGAYTTFEQDKLYGTTFSLLHPFGDSLLNFTYDFHGQSTYAYIDSPAFVSVPFSTDRYSTFSLTGDLHLIRNLGINFGLYDTTWKVNGVQRANPASLTDTSLTGLSRSITRFDPHLAFVFRPSGGISYRASYGTSATFPFIGQVSGLATYQTPAASLGPPFQFGGTLTEKNPNLVPEVSISEGLGVDKRFGNGAVVSLDLQNTVVHDVFEQLTSAVQSPTGLEGIFSPINAARLRTQLATLKYSYAPRTGFGYNAQIAAEKSVVDGLTPDLYPPGSSVGSFPVNNVQICGNGVAAPGIPTCIPYLKGYGQLTYTWRDDTYAGLGVNYQGKNNAYFQPPFALLDFTFRRPITRMLELQVGVENLLNTNTYNQYLAAPNLGTPLTAAATDLNATKLQQTSFTPTLVSAPPRVVRLQARFHMGR</sequence>
<feature type="signal peptide" evidence="11">
    <location>
        <begin position="1"/>
        <end position="29"/>
    </location>
</feature>
<evidence type="ECO:0000256" key="8">
    <source>
        <dbReference type="ARBA" id="ARBA00023170"/>
    </source>
</evidence>
<evidence type="ECO:0000313" key="14">
    <source>
        <dbReference type="EMBL" id="BDE06350.1"/>
    </source>
</evidence>
<dbReference type="Gene3D" id="2.60.40.1120">
    <property type="entry name" value="Carboxypeptidase-like, regulatory domain"/>
    <property type="match status" value="1"/>
</dbReference>
<protein>
    <recommendedName>
        <fullName evidence="16">TonB-dependent receptor</fullName>
    </recommendedName>
</protein>
<dbReference type="PANTHER" id="PTHR30069:SF29">
    <property type="entry name" value="HEMOGLOBIN AND HEMOGLOBIN-HAPTOGLOBIN-BINDING PROTEIN 1-RELATED"/>
    <property type="match status" value="1"/>
</dbReference>
<comment type="subcellular location">
    <subcellularLocation>
        <location evidence="1">Cell outer membrane</location>
        <topology evidence="1">Multi-pass membrane protein</topology>
    </subcellularLocation>
</comment>
<evidence type="ECO:0000256" key="4">
    <source>
        <dbReference type="ARBA" id="ARBA00022692"/>
    </source>
</evidence>
<dbReference type="InterPro" id="IPR012910">
    <property type="entry name" value="Plug_dom"/>
</dbReference>
<evidence type="ECO:0000259" key="13">
    <source>
        <dbReference type="Pfam" id="PF07715"/>
    </source>
</evidence>
<keyword evidence="4" id="KW-0812">Transmembrane</keyword>
<reference evidence="14 15" key="1">
    <citation type="journal article" date="2022" name="ISME Commun">
        <title>Vulcanimicrobium alpinus gen. nov. sp. nov., the first cultivated representative of the candidate phylum 'Eremiobacterota', is a metabolically versatile aerobic anoxygenic phototroph.</title>
        <authorList>
            <person name="Yabe S."/>
            <person name="Muto K."/>
            <person name="Abe K."/>
            <person name="Yokota A."/>
            <person name="Staudigel H."/>
            <person name="Tebo B.M."/>
        </authorList>
    </citation>
    <scope>NUCLEOTIDE SEQUENCE [LARGE SCALE GENOMIC DNA]</scope>
    <source>
        <strain evidence="14 15">WC8-2</strain>
    </source>
</reference>
<dbReference type="GO" id="GO:0015344">
    <property type="term" value="F:siderophore uptake transmembrane transporter activity"/>
    <property type="evidence" value="ECO:0007669"/>
    <property type="project" value="TreeGrafter"/>
</dbReference>
<feature type="domain" description="TonB-dependent receptor plug" evidence="13">
    <location>
        <begin position="138"/>
        <end position="229"/>
    </location>
</feature>
<dbReference type="SUPFAM" id="SSF56935">
    <property type="entry name" value="Porins"/>
    <property type="match status" value="1"/>
</dbReference>
<dbReference type="Pfam" id="PF00593">
    <property type="entry name" value="TonB_dep_Rec_b-barrel"/>
    <property type="match status" value="1"/>
</dbReference>
<dbReference type="InterPro" id="IPR036942">
    <property type="entry name" value="Beta-barrel_TonB_sf"/>
</dbReference>
<evidence type="ECO:0000256" key="11">
    <source>
        <dbReference type="SAM" id="SignalP"/>
    </source>
</evidence>
<dbReference type="Gene3D" id="2.170.130.10">
    <property type="entry name" value="TonB-dependent receptor, plug domain"/>
    <property type="match status" value="1"/>
</dbReference>
<organism evidence="14 15">
    <name type="scientific">Vulcanimicrobium alpinum</name>
    <dbReference type="NCBI Taxonomy" id="3016050"/>
    <lineage>
        <taxon>Bacteria</taxon>
        <taxon>Bacillati</taxon>
        <taxon>Vulcanimicrobiota</taxon>
        <taxon>Vulcanimicrobiia</taxon>
        <taxon>Vulcanimicrobiales</taxon>
        <taxon>Vulcanimicrobiaceae</taxon>
        <taxon>Vulcanimicrobium</taxon>
    </lineage>
</organism>
<keyword evidence="2" id="KW-0813">Transport</keyword>
<dbReference type="PANTHER" id="PTHR30069">
    <property type="entry name" value="TONB-DEPENDENT OUTER MEMBRANE RECEPTOR"/>
    <property type="match status" value="1"/>
</dbReference>
<evidence type="ECO:0000259" key="12">
    <source>
        <dbReference type="Pfam" id="PF00593"/>
    </source>
</evidence>
<comment type="similarity">
    <text evidence="10">Belongs to the TonB-dependent receptor family.</text>
</comment>
<dbReference type="RefSeq" id="WP_317997315.1">
    <property type="nucleotide sequence ID" value="NZ_AP025523.1"/>
</dbReference>
<dbReference type="Pfam" id="PF07715">
    <property type="entry name" value="Plug"/>
    <property type="match status" value="1"/>
</dbReference>
<dbReference type="GO" id="GO:0044718">
    <property type="term" value="P:siderophore transmembrane transport"/>
    <property type="evidence" value="ECO:0007669"/>
    <property type="project" value="TreeGrafter"/>
</dbReference>